<accession>A0A8H4W3P3</accession>
<reference evidence="4 5" key="1">
    <citation type="submission" date="2020-03" db="EMBL/GenBank/DDBJ databases">
        <title>Draft Genome Sequence of Cudoniella acicularis.</title>
        <authorList>
            <person name="Buettner E."/>
            <person name="Kellner H."/>
        </authorList>
    </citation>
    <scope>NUCLEOTIDE SEQUENCE [LARGE SCALE GENOMIC DNA]</scope>
    <source>
        <strain evidence="4 5">DSM 108380</strain>
    </source>
</reference>
<proteinExistence type="inferred from homology"/>
<dbReference type="Gene3D" id="3.40.50.720">
    <property type="entry name" value="NAD(P)-binding Rossmann-like Domain"/>
    <property type="match status" value="1"/>
</dbReference>
<dbReference type="Proteomes" id="UP000566819">
    <property type="component" value="Unassembled WGS sequence"/>
</dbReference>
<sequence>MPSFHPSTLPDLTDKVFLVTGGNAGIGYQTILHLAQRNASIYMGCRSESKGKAAVSSIKDLVPTANIQLLILDHMDLSSVAAAAQDFIRRETKLHVIVNNAGIMAVPFEMSKDGYESQWQTNYMSHFLLTELLLPILLATAKVSKPGDVRVVNVTSVGHSHFAPKSGIEFDDINQEQGGVWSRYGMSKLANILHEKELNRLYGPNGVKKGDGEIWTAAVHPGNIYTDLAKNASYFGMTSPLIGKLLNLLGVFIPVDQGAYTSVFCAASADMKKNMSGEYFVPLGKLSKPSKNAQNLEMAAKLWDWNIKEFKGREML</sequence>
<keyword evidence="5" id="KW-1185">Reference proteome</keyword>
<evidence type="ECO:0000256" key="3">
    <source>
        <dbReference type="ARBA" id="ARBA00023002"/>
    </source>
</evidence>
<evidence type="ECO:0000313" key="5">
    <source>
        <dbReference type="Proteomes" id="UP000566819"/>
    </source>
</evidence>
<dbReference type="PANTHER" id="PTHR24320">
    <property type="entry name" value="RETINOL DEHYDROGENASE"/>
    <property type="match status" value="1"/>
</dbReference>
<evidence type="ECO:0000313" key="4">
    <source>
        <dbReference type="EMBL" id="KAF4633028.1"/>
    </source>
</evidence>
<evidence type="ECO:0000256" key="1">
    <source>
        <dbReference type="ARBA" id="ARBA00006484"/>
    </source>
</evidence>
<evidence type="ECO:0000256" key="2">
    <source>
        <dbReference type="ARBA" id="ARBA00022857"/>
    </source>
</evidence>
<dbReference type="InterPro" id="IPR002347">
    <property type="entry name" value="SDR_fam"/>
</dbReference>
<comment type="caution">
    <text evidence="4">The sequence shown here is derived from an EMBL/GenBank/DDBJ whole genome shotgun (WGS) entry which is preliminary data.</text>
</comment>
<evidence type="ECO:0008006" key="6">
    <source>
        <dbReference type="Google" id="ProtNLM"/>
    </source>
</evidence>
<dbReference type="Pfam" id="PF00106">
    <property type="entry name" value="adh_short"/>
    <property type="match status" value="1"/>
</dbReference>
<dbReference type="InterPro" id="IPR036291">
    <property type="entry name" value="NAD(P)-bd_dom_sf"/>
</dbReference>
<dbReference type="GO" id="GO:0016491">
    <property type="term" value="F:oxidoreductase activity"/>
    <property type="evidence" value="ECO:0007669"/>
    <property type="project" value="UniProtKB-KW"/>
</dbReference>
<name>A0A8H4W3P3_9HELO</name>
<gene>
    <name evidence="4" type="ORF">G7Y89_g5100</name>
</gene>
<organism evidence="4 5">
    <name type="scientific">Cudoniella acicularis</name>
    <dbReference type="NCBI Taxonomy" id="354080"/>
    <lineage>
        <taxon>Eukaryota</taxon>
        <taxon>Fungi</taxon>
        <taxon>Dikarya</taxon>
        <taxon>Ascomycota</taxon>
        <taxon>Pezizomycotina</taxon>
        <taxon>Leotiomycetes</taxon>
        <taxon>Helotiales</taxon>
        <taxon>Tricladiaceae</taxon>
        <taxon>Cudoniella</taxon>
    </lineage>
</organism>
<keyword evidence="2" id="KW-0521">NADP</keyword>
<dbReference type="AlphaFoldDB" id="A0A8H4W3P3"/>
<dbReference type="PANTHER" id="PTHR24320:SF282">
    <property type="entry name" value="WW DOMAIN-CONTAINING OXIDOREDUCTASE"/>
    <property type="match status" value="1"/>
</dbReference>
<dbReference type="PRINTS" id="PR00081">
    <property type="entry name" value="GDHRDH"/>
</dbReference>
<protein>
    <recommendedName>
        <fullName evidence="6">NAD(P)-binding protein</fullName>
    </recommendedName>
</protein>
<comment type="similarity">
    <text evidence="1">Belongs to the short-chain dehydrogenases/reductases (SDR) family.</text>
</comment>
<dbReference type="OrthoDB" id="191139at2759"/>
<dbReference type="SUPFAM" id="SSF51735">
    <property type="entry name" value="NAD(P)-binding Rossmann-fold domains"/>
    <property type="match status" value="1"/>
</dbReference>
<dbReference type="EMBL" id="JAAMPI010000296">
    <property type="protein sequence ID" value="KAF4633028.1"/>
    <property type="molecule type" value="Genomic_DNA"/>
</dbReference>
<keyword evidence="3" id="KW-0560">Oxidoreductase</keyword>